<organism evidence="3 4">
    <name type="scientific">Spraguea lophii (strain 42_110)</name>
    <name type="common">Microsporidian parasite</name>
    <dbReference type="NCBI Taxonomy" id="1358809"/>
    <lineage>
        <taxon>Eukaryota</taxon>
        <taxon>Fungi</taxon>
        <taxon>Fungi incertae sedis</taxon>
        <taxon>Microsporidia</taxon>
        <taxon>Spragueidae</taxon>
        <taxon>Spraguea</taxon>
    </lineage>
</organism>
<dbReference type="InParanoid" id="S7WB59"/>
<gene>
    <name evidence="3" type="ORF">SLOPH_912</name>
</gene>
<evidence type="ECO:0000313" key="4">
    <source>
        <dbReference type="Proteomes" id="UP000014978"/>
    </source>
</evidence>
<dbReference type="EMBL" id="ATCN01000426">
    <property type="protein sequence ID" value="EPR79047.1"/>
    <property type="molecule type" value="Genomic_DNA"/>
</dbReference>
<feature type="region of interest" description="Disordered" evidence="1">
    <location>
        <begin position="128"/>
        <end position="164"/>
    </location>
</feature>
<dbReference type="HOGENOM" id="CLU_521921_0_0_1"/>
<keyword evidence="2" id="KW-0472">Membrane</keyword>
<accession>S7WB59</accession>
<sequence length="522" mass="60027">MPPSTIELQNILNKRLRRRKPLTLNKKILRFFRILRKKIYIKYKILLIPLLLIAGLYFTYEANKRTPGIKIFMMVYNIVAGIIFIVTHIMVNLIIRRKAIQNNTKVNVGQEEGISVVNVEIENNGNNVIDNNTVEGNDQIENNGDNTEGNTIENNTQENNGNNITENNVINNNTIENNVIDNNGDNTVECNTDNNAINNNTTDNNNTTETNNTTEPRRRVAIIPAKLKINALTLTKAGIVSILDIIIFYFLYRAYDYNSMATILLTISLIIFFMTPLAANELFYSFLMIFCAFYMSLVNLEYETRGNGAIIFRRKNIDLLSCMSTVGSLIISDHVFIVFILTILCLFRKLAIISLNGGFAILSKKNNIINIAFWIICTSIGYVILHYEEVNNLLKSIIWKMKGSTTIDNSFLNLNNLTDKNIFISLVLILLGSILLSIGYVMVVNYKRNFANNGFLMMFFIYVVLFQSINNSMYKYPIEEGIDNYWFVIYYCIAAIYFFCIYNRFYVLVKVLGRHIRFIRLL</sequence>
<feature type="transmembrane region" description="Helical" evidence="2">
    <location>
        <begin position="422"/>
        <end position="443"/>
    </location>
</feature>
<protein>
    <submittedName>
        <fullName evidence="3">Uncharacterized protein</fullName>
    </submittedName>
</protein>
<name>S7WB59_SPRLO</name>
<keyword evidence="2" id="KW-0812">Transmembrane</keyword>
<dbReference type="VEuPathDB" id="MicrosporidiaDB:SLOPH_912"/>
<feature type="transmembrane region" description="Helical" evidence="2">
    <location>
        <begin position="485"/>
        <end position="507"/>
    </location>
</feature>
<comment type="caution">
    <text evidence="3">The sequence shown here is derived from an EMBL/GenBank/DDBJ whole genome shotgun (WGS) entry which is preliminary data.</text>
</comment>
<proteinExistence type="predicted"/>
<dbReference type="Proteomes" id="UP000014978">
    <property type="component" value="Unassembled WGS sequence"/>
</dbReference>
<feature type="transmembrane region" description="Helical" evidence="2">
    <location>
        <begin position="282"/>
        <end position="300"/>
    </location>
</feature>
<feature type="region of interest" description="Disordered" evidence="1">
    <location>
        <begin position="195"/>
        <end position="214"/>
    </location>
</feature>
<evidence type="ECO:0000256" key="2">
    <source>
        <dbReference type="SAM" id="Phobius"/>
    </source>
</evidence>
<keyword evidence="2" id="KW-1133">Transmembrane helix</keyword>
<reference evidence="4" key="1">
    <citation type="journal article" date="2013" name="PLoS Genet.">
        <title>The genome of Spraguea lophii and the basis of host-microsporidian interactions.</title>
        <authorList>
            <person name="Campbell S.E."/>
            <person name="Williams T.A."/>
            <person name="Yousuf A."/>
            <person name="Soanes D.M."/>
            <person name="Paszkiewicz K.H."/>
            <person name="Williams B.A.P."/>
        </authorList>
    </citation>
    <scope>NUCLEOTIDE SEQUENCE [LARGE SCALE GENOMIC DNA]</scope>
    <source>
        <strain evidence="4">42_110</strain>
    </source>
</reference>
<keyword evidence="4" id="KW-1185">Reference proteome</keyword>
<feature type="transmembrane region" description="Helical" evidence="2">
    <location>
        <begin position="40"/>
        <end position="59"/>
    </location>
</feature>
<evidence type="ECO:0000256" key="1">
    <source>
        <dbReference type="SAM" id="MobiDB-lite"/>
    </source>
</evidence>
<dbReference type="AlphaFoldDB" id="S7WB59"/>
<feature type="transmembrane region" description="Helical" evidence="2">
    <location>
        <begin position="257"/>
        <end position="275"/>
    </location>
</feature>
<evidence type="ECO:0000313" key="3">
    <source>
        <dbReference type="EMBL" id="EPR79047.1"/>
    </source>
</evidence>
<feature type="transmembrane region" description="Helical" evidence="2">
    <location>
        <begin position="455"/>
        <end position="473"/>
    </location>
</feature>
<feature type="transmembrane region" description="Helical" evidence="2">
    <location>
        <begin position="227"/>
        <end position="251"/>
    </location>
</feature>
<feature type="transmembrane region" description="Helical" evidence="2">
    <location>
        <begin position="368"/>
        <end position="387"/>
    </location>
</feature>
<feature type="transmembrane region" description="Helical" evidence="2">
    <location>
        <begin position="71"/>
        <end position="95"/>
    </location>
</feature>
<feature type="transmembrane region" description="Helical" evidence="2">
    <location>
        <begin position="326"/>
        <end position="347"/>
    </location>
</feature>